<dbReference type="Pfam" id="PF00025">
    <property type="entry name" value="Arf"/>
    <property type="match status" value="1"/>
</dbReference>
<evidence type="ECO:0000313" key="5">
    <source>
        <dbReference type="Proteomes" id="UP000289738"/>
    </source>
</evidence>
<dbReference type="STRING" id="3818.A0A445ED54"/>
<dbReference type="InterPro" id="IPR006689">
    <property type="entry name" value="Small_GTPase_ARF/SAR"/>
</dbReference>
<comment type="caution">
    <text evidence="4">The sequence shown here is derived from an EMBL/GenBank/DDBJ whole genome shotgun (WGS) entry which is preliminary data.</text>
</comment>
<dbReference type="GO" id="GO:0005525">
    <property type="term" value="F:GTP binding"/>
    <property type="evidence" value="ECO:0007669"/>
    <property type="project" value="UniProtKB-KW"/>
</dbReference>
<protein>
    <submittedName>
        <fullName evidence="4">Uncharacterized protein</fullName>
    </submittedName>
</protein>
<evidence type="ECO:0000256" key="3">
    <source>
        <dbReference type="SAM" id="MobiDB-lite"/>
    </source>
</evidence>
<feature type="compositionally biased region" description="Polar residues" evidence="3">
    <location>
        <begin position="351"/>
        <end position="376"/>
    </location>
</feature>
<dbReference type="GO" id="GO:0003924">
    <property type="term" value="F:GTPase activity"/>
    <property type="evidence" value="ECO:0007669"/>
    <property type="project" value="InterPro"/>
</dbReference>
<keyword evidence="2" id="KW-0342">GTP-binding</keyword>
<evidence type="ECO:0000256" key="2">
    <source>
        <dbReference type="ARBA" id="ARBA00023134"/>
    </source>
</evidence>
<feature type="region of interest" description="Disordered" evidence="3">
    <location>
        <begin position="26"/>
        <end position="69"/>
    </location>
</feature>
<organism evidence="4 5">
    <name type="scientific">Arachis hypogaea</name>
    <name type="common">Peanut</name>
    <dbReference type="NCBI Taxonomy" id="3818"/>
    <lineage>
        <taxon>Eukaryota</taxon>
        <taxon>Viridiplantae</taxon>
        <taxon>Streptophyta</taxon>
        <taxon>Embryophyta</taxon>
        <taxon>Tracheophyta</taxon>
        <taxon>Spermatophyta</taxon>
        <taxon>Magnoliopsida</taxon>
        <taxon>eudicotyledons</taxon>
        <taxon>Gunneridae</taxon>
        <taxon>Pentapetalae</taxon>
        <taxon>rosids</taxon>
        <taxon>fabids</taxon>
        <taxon>Fabales</taxon>
        <taxon>Fabaceae</taxon>
        <taxon>Papilionoideae</taxon>
        <taxon>50 kb inversion clade</taxon>
        <taxon>dalbergioids sensu lato</taxon>
        <taxon>Dalbergieae</taxon>
        <taxon>Pterocarpus clade</taxon>
        <taxon>Arachis</taxon>
    </lineage>
</organism>
<feature type="region of interest" description="Disordered" evidence="3">
    <location>
        <begin position="338"/>
        <end position="391"/>
    </location>
</feature>
<evidence type="ECO:0000313" key="4">
    <source>
        <dbReference type="EMBL" id="RYR73348.1"/>
    </source>
</evidence>
<feature type="compositionally biased region" description="Basic residues" evidence="3">
    <location>
        <begin position="57"/>
        <end position="66"/>
    </location>
</feature>
<accession>A0A445ED54</accession>
<feature type="compositionally biased region" description="Basic and acidic residues" evidence="3">
    <location>
        <begin position="32"/>
        <end position="50"/>
    </location>
</feature>
<sequence length="391" mass="42673">MKPAPPSSPSRTAAAHVVATASESITVTCGSPRRDTTEKPHLVVADKEITATEPQPSRRHRTRQRGRNSTILAAGACRRKRGGDGGGSCRRCSASPNGAGKPLLQPLEDSPIALSNPIPPQFGFRPWFVYAGFCSFRCRSCCHCFKTFTASSSFSCCVSRLEMQLLLRMMDKAKVTATAVAGRGKVVFVRFDFASFDFEVSKCHLNLKHKRMKSVYSNIESLPLDRIVPTVGLNINRIEAANRKLVFWDLGGQYKMNEAAVENGHKIELYTEHPISQADVIDTNEEAGVEAPGEVNVTPSRRRRNVCVRRTPTPKKAKGPRRILQLEGVQTEAQITEETHGTEKAKADASPNPSVPATPNTVPVSEESATPNTVPATSIPLDHENLGDISF</sequence>
<proteinExistence type="predicted"/>
<feature type="compositionally biased region" description="Basic and acidic residues" evidence="3">
    <location>
        <begin position="338"/>
        <end position="347"/>
    </location>
</feature>
<keyword evidence="5" id="KW-1185">Reference proteome</keyword>
<reference evidence="4 5" key="1">
    <citation type="submission" date="2019-01" db="EMBL/GenBank/DDBJ databases">
        <title>Sequencing of cultivated peanut Arachis hypogaea provides insights into genome evolution and oil improvement.</title>
        <authorList>
            <person name="Chen X."/>
        </authorList>
    </citation>
    <scope>NUCLEOTIDE SEQUENCE [LARGE SCALE GENOMIC DNA]</scope>
    <source>
        <strain evidence="5">cv. Fuhuasheng</strain>
        <tissue evidence="4">Leaves</tissue>
    </source>
</reference>
<dbReference type="EMBL" id="SDMP01000002">
    <property type="protein sequence ID" value="RYR73348.1"/>
    <property type="molecule type" value="Genomic_DNA"/>
</dbReference>
<name>A0A445ED54_ARAHY</name>
<gene>
    <name evidence="4" type="ORF">Ahy_A02g007703</name>
</gene>
<feature type="compositionally biased region" description="Basic and acidic residues" evidence="3">
    <location>
        <begin position="381"/>
        <end position="391"/>
    </location>
</feature>
<dbReference type="AlphaFoldDB" id="A0A445ED54"/>
<keyword evidence="1" id="KW-0547">Nucleotide-binding</keyword>
<evidence type="ECO:0000256" key="1">
    <source>
        <dbReference type="ARBA" id="ARBA00022741"/>
    </source>
</evidence>
<dbReference type="Proteomes" id="UP000289738">
    <property type="component" value="Chromosome A02"/>
</dbReference>